<evidence type="ECO:0000313" key="4">
    <source>
        <dbReference type="Proteomes" id="UP000887116"/>
    </source>
</evidence>
<evidence type="ECO:0000256" key="1">
    <source>
        <dbReference type="SAM" id="MobiDB-lite"/>
    </source>
</evidence>
<dbReference type="OrthoDB" id="6414621at2759"/>
<organism evidence="3 4">
    <name type="scientific">Trichonephila clavata</name>
    <name type="common">Joro spider</name>
    <name type="synonym">Nephila clavata</name>
    <dbReference type="NCBI Taxonomy" id="2740835"/>
    <lineage>
        <taxon>Eukaryota</taxon>
        <taxon>Metazoa</taxon>
        <taxon>Ecdysozoa</taxon>
        <taxon>Arthropoda</taxon>
        <taxon>Chelicerata</taxon>
        <taxon>Arachnida</taxon>
        <taxon>Araneae</taxon>
        <taxon>Araneomorphae</taxon>
        <taxon>Entelegynae</taxon>
        <taxon>Araneoidea</taxon>
        <taxon>Nephilidae</taxon>
        <taxon>Trichonephila</taxon>
    </lineage>
</organism>
<reference evidence="3" key="1">
    <citation type="submission" date="2020-07" db="EMBL/GenBank/DDBJ databases">
        <title>Multicomponent nature underlies the extraordinary mechanical properties of spider dragline silk.</title>
        <authorList>
            <person name="Kono N."/>
            <person name="Nakamura H."/>
            <person name="Mori M."/>
            <person name="Yoshida Y."/>
            <person name="Ohtoshi R."/>
            <person name="Malay A.D."/>
            <person name="Moran D.A.P."/>
            <person name="Tomita M."/>
            <person name="Numata K."/>
            <person name="Arakawa K."/>
        </authorList>
    </citation>
    <scope>NUCLEOTIDE SEQUENCE</scope>
</reference>
<dbReference type="InterPro" id="IPR036388">
    <property type="entry name" value="WH-like_DNA-bd_sf"/>
</dbReference>
<feature type="region of interest" description="Disordered" evidence="1">
    <location>
        <begin position="114"/>
        <end position="144"/>
    </location>
</feature>
<comment type="caution">
    <text evidence="3">The sequence shown here is derived from an EMBL/GenBank/DDBJ whole genome shotgun (WGS) entry which is preliminary data.</text>
</comment>
<dbReference type="AlphaFoldDB" id="A0A8X6GCU7"/>
<dbReference type="InterPro" id="IPR001346">
    <property type="entry name" value="Interferon_reg_fact_DNA-bd_dom"/>
</dbReference>
<dbReference type="InterPro" id="IPR036390">
    <property type="entry name" value="WH_DNA-bd_sf"/>
</dbReference>
<dbReference type="Gene3D" id="1.10.10.10">
    <property type="entry name" value="Winged helix-like DNA-binding domain superfamily/Winged helix DNA-binding domain"/>
    <property type="match status" value="1"/>
</dbReference>
<dbReference type="GO" id="GO:0000978">
    <property type="term" value="F:RNA polymerase II cis-regulatory region sequence-specific DNA binding"/>
    <property type="evidence" value="ECO:0007669"/>
    <property type="project" value="TreeGrafter"/>
</dbReference>
<gene>
    <name evidence="3" type="primary">X975_19241</name>
    <name evidence="3" type="ORF">TNCT_604331</name>
</gene>
<dbReference type="PANTHER" id="PTHR11949:SF17">
    <property type="entry name" value="IRF TRYPTOPHAN PENTAD REPEAT DOMAIN-CONTAINING PROTEIN"/>
    <property type="match status" value="1"/>
</dbReference>
<feature type="region of interest" description="Disordered" evidence="1">
    <location>
        <begin position="207"/>
        <end position="226"/>
    </location>
</feature>
<dbReference type="PANTHER" id="PTHR11949">
    <property type="entry name" value="INTERFERON REGULATORY FACTOR"/>
    <property type="match status" value="1"/>
</dbReference>
<feature type="compositionally biased region" description="Polar residues" evidence="1">
    <location>
        <begin position="135"/>
        <end position="144"/>
    </location>
</feature>
<protein>
    <submittedName>
        <fullName evidence="3">IRF tryptophan pentad repeat domain-containing protein</fullName>
    </submittedName>
</protein>
<dbReference type="SUPFAM" id="SSF46785">
    <property type="entry name" value="Winged helix' DNA-binding domain"/>
    <property type="match status" value="1"/>
</dbReference>
<feature type="compositionally biased region" description="Low complexity" evidence="1">
    <location>
        <begin position="156"/>
        <end position="169"/>
    </location>
</feature>
<proteinExistence type="predicted"/>
<dbReference type="Proteomes" id="UP000887116">
    <property type="component" value="Unassembled WGS sequence"/>
</dbReference>
<dbReference type="GO" id="GO:0000981">
    <property type="term" value="F:DNA-binding transcription factor activity, RNA polymerase II-specific"/>
    <property type="evidence" value="ECO:0007669"/>
    <property type="project" value="TreeGrafter"/>
</dbReference>
<dbReference type="EMBL" id="BMAO01025309">
    <property type="protein sequence ID" value="GFR01757.1"/>
    <property type="molecule type" value="Genomic_DNA"/>
</dbReference>
<dbReference type="PROSITE" id="PS51507">
    <property type="entry name" value="IRF_2"/>
    <property type="match status" value="1"/>
</dbReference>
<dbReference type="Pfam" id="PF00605">
    <property type="entry name" value="IRF"/>
    <property type="match status" value="1"/>
</dbReference>
<accession>A0A8X6GCU7</accession>
<sequence>MSRAGRRLVDDFLVPALEDQRYGDLLKWLDKENRIFKIGWSHKNGSHWRHQHTIVFQDWDKLKGHYRPELKGYFMQAKQRFRAALYKLETVKKLEQEDKSENIYQIVDSKKDEKKKRGYESTSRPKRTSKKENQRSIPTSVIRKNTSYIAKSNEYSKVSTHTVPSSVSSSKEDISRLDQKEKELKKCYDEYMSAQSKQMLLNTSYTGRHNQEREEISPVSKMHDSPVLQNNSVTQEIPPIVQQAINVHYPRQLDASRKRFESPQIIVASTHNECAPVSEVEDDVLKLIVEYDIKYPNCALNLSRKSDDSDSLSRYYTSYFSATWKSHYHILILYKHLKP</sequence>
<keyword evidence="4" id="KW-1185">Reference proteome</keyword>
<feature type="region of interest" description="Disordered" evidence="1">
    <location>
        <begin position="156"/>
        <end position="176"/>
    </location>
</feature>
<evidence type="ECO:0000313" key="3">
    <source>
        <dbReference type="EMBL" id="GFR01757.1"/>
    </source>
</evidence>
<dbReference type="GO" id="GO:0005634">
    <property type="term" value="C:nucleus"/>
    <property type="evidence" value="ECO:0007669"/>
    <property type="project" value="TreeGrafter"/>
</dbReference>
<name>A0A8X6GCU7_TRICU</name>
<feature type="compositionally biased region" description="Basic and acidic residues" evidence="1">
    <location>
        <begin position="209"/>
        <end position="224"/>
    </location>
</feature>
<feature type="domain" description="IRF tryptophan pentad repeat" evidence="2">
    <location>
        <begin position="6"/>
        <end position="108"/>
    </location>
</feature>
<dbReference type="SMART" id="SM00348">
    <property type="entry name" value="IRF"/>
    <property type="match status" value="1"/>
</dbReference>
<evidence type="ECO:0000259" key="2">
    <source>
        <dbReference type="PROSITE" id="PS51507"/>
    </source>
</evidence>